<reference evidence="4 5" key="1">
    <citation type="submission" date="2018-12" db="EMBL/GenBank/DDBJ databases">
        <authorList>
            <person name="Tiukova I."/>
            <person name="Dainat J."/>
        </authorList>
    </citation>
    <scope>NUCLEOTIDE SEQUENCE [LARGE SCALE GENOMIC DNA]</scope>
</reference>
<dbReference type="STRING" id="13370.A0A448YT30"/>
<keyword evidence="2" id="KW-0460">Magnesium</keyword>
<dbReference type="OrthoDB" id="360540at2759"/>
<dbReference type="EMBL" id="CAACVR010000067">
    <property type="protein sequence ID" value="VEU24072.1"/>
    <property type="molecule type" value="Genomic_DNA"/>
</dbReference>
<feature type="compositionally biased region" description="Acidic residues" evidence="3">
    <location>
        <begin position="92"/>
        <end position="105"/>
    </location>
</feature>
<proteinExistence type="inferred from homology"/>
<evidence type="ECO:0000313" key="4">
    <source>
        <dbReference type="EMBL" id="VEU24072.1"/>
    </source>
</evidence>
<comment type="subcellular location">
    <subcellularLocation>
        <location evidence="2">Cytoplasm</location>
    </subcellularLocation>
</comment>
<dbReference type="AlphaFoldDB" id="A0A448YT30"/>
<keyword evidence="2" id="KW-0479">Metal-binding</keyword>
<accession>A0A448YT30</accession>
<keyword evidence="2" id="KW-0963">Cytoplasm</keyword>
<dbReference type="PIRSF" id="PIRSF007807">
    <property type="entry name" value="Cdc123"/>
    <property type="match status" value="1"/>
</dbReference>
<feature type="region of interest" description="Disordered" evidence="3">
    <location>
        <begin position="83"/>
        <end position="120"/>
    </location>
</feature>
<dbReference type="PANTHER" id="PTHR15323">
    <property type="entry name" value="D123 PROTEIN"/>
    <property type="match status" value="1"/>
</dbReference>
<dbReference type="GO" id="GO:0046872">
    <property type="term" value="F:metal ion binding"/>
    <property type="evidence" value="ECO:0007669"/>
    <property type="project" value="UniProtKB-KW"/>
</dbReference>
<dbReference type="FunCoup" id="A0A448YT30">
    <property type="interactions" value="765"/>
</dbReference>
<keyword evidence="2" id="KW-0547">Nucleotide-binding</keyword>
<evidence type="ECO:0000256" key="2">
    <source>
        <dbReference type="PIRNR" id="PIRNR007807"/>
    </source>
</evidence>
<name>A0A448YT30_BRENA</name>
<organism evidence="4 5">
    <name type="scientific">Brettanomyces naardenensis</name>
    <name type="common">Yeast</name>
    <dbReference type="NCBI Taxonomy" id="13370"/>
    <lineage>
        <taxon>Eukaryota</taxon>
        <taxon>Fungi</taxon>
        <taxon>Dikarya</taxon>
        <taxon>Ascomycota</taxon>
        <taxon>Saccharomycotina</taxon>
        <taxon>Pichiomycetes</taxon>
        <taxon>Pichiales</taxon>
        <taxon>Pichiaceae</taxon>
        <taxon>Brettanomyces</taxon>
    </lineage>
</organism>
<evidence type="ECO:0000313" key="5">
    <source>
        <dbReference type="Proteomes" id="UP000290900"/>
    </source>
</evidence>
<dbReference type="InterPro" id="IPR009772">
    <property type="entry name" value="CDC123"/>
</dbReference>
<sequence>MPGRSDTEAGSAEGAETAIFTEIPVSSEDILNCSYSNWYDQFSSHTITEAKIFRDVPEEFIEYLQNDDIVLPKDDVSESSLFQAVEPNSDNDYSDWEEGGEDEGGEPAPGKAPSQAQNPKVLDNPATKFARFHQQIKDAIKELGSVAPKLNWSAPQDATWMMMNNTMQCHSATELYLLLKSSDYINHDLGHAFDCVTDKEIPKVKYELVLRKWAEMNPSGEFRCFVRDRQLIAITPRDLNYYSFLEDIQDEIVEKIGIFFDDVLLPKFGSNSFVFDVYLPKPLDRVYLVDVNPFARKTDSLLFTWNELATMQPNDESPAFRMVEEANSGRFATKAHSENRVPRDVVDASLDARALVELAQEWDRSNQ</sequence>
<dbReference type="Pfam" id="PF07065">
    <property type="entry name" value="D123"/>
    <property type="match status" value="1"/>
</dbReference>
<comment type="similarity">
    <text evidence="1 2">Belongs to the CDC123 family.</text>
</comment>
<dbReference type="GO" id="GO:0005524">
    <property type="term" value="F:ATP binding"/>
    <property type="evidence" value="ECO:0007669"/>
    <property type="project" value="UniProtKB-KW"/>
</dbReference>
<keyword evidence="2" id="KW-0143">Chaperone</keyword>
<evidence type="ECO:0000256" key="3">
    <source>
        <dbReference type="SAM" id="MobiDB-lite"/>
    </source>
</evidence>
<dbReference type="PANTHER" id="PTHR15323:SF6">
    <property type="entry name" value="CELL DIVISION CYCLE PROTEIN 123 HOMOLOG"/>
    <property type="match status" value="1"/>
</dbReference>
<keyword evidence="5" id="KW-1185">Reference proteome</keyword>
<gene>
    <name evidence="4" type="ORF">BRENAR_LOCUS4801</name>
</gene>
<dbReference type="Proteomes" id="UP000290900">
    <property type="component" value="Unassembled WGS sequence"/>
</dbReference>
<keyword evidence="2" id="KW-0067">ATP-binding</keyword>
<dbReference type="InParanoid" id="A0A448YT30"/>
<protein>
    <recommendedName>
        <fullName evidence="2">Translation initiation factor eIF2 assembly protein</fullName>
    </recommendedName>
</protein>
<evidence type="ECO:0000256" key="1">
    <source>
        <dbReference type="ARBA" id="ARBA00011047"/>
    </source>
</evidence>
<dbReference type="GO" id="GO:0005737">
    <property type="term" value="C:cytoplasm"/>
    <property type="evidence" value="ECO:0007669"/>
    <property type="project" value="UniProtKB-SubCell"/>
</dbReference>